<evidence type="ECO:0000313" key="2">
    <source>
        <dbReference type="Proteomes" id="UP000218113"/>
    </source>
</evidence>
<comment type="caution">
    <text evidence="1">The sequence shown here is derived from an EMBL/GenBank/DDBJ whole genome shotgun (WGS) entry which is preliminary data.</text>
</comment>
<proteinExistence type="predicted"/>
<name>A0A2A4TD33_9DELT</name>
<reference evidence="2" key="1">
    <citation type="submission" date="2017-08" db="EMBL/GenBank/DDBJ databases">
        <title>A dynamic microbial community with high functional redundancy inhabits the cold, oxic subseafloor aquifer.</title>
        <authorList>
            <person name="Tully B.J."/>
            <person name="Wheat C.G."/>
            <person name="Glazer B.T."/>
            <person name="Huber J.A."/>
        </authorList>
    </citation>
    <scope>NUCLEOTIDE SEQUENCE [LARGE SCALE GENOMIC DNA]</scope>
</reference>
<gene>
    <name evidence="1" type="ORF">COB67_00030</name>
</gene>
<accession>A0A2A4TD33</accession>
<dbReference type="Proteomes" id="UP000218113">
    <property type="component" value="Unassembled WGS sequence"/>
</dbReference>
<organism evidence="1 2">
    <name type="scientific">SAR324 cluster bacterium</name>
    <dbReference type="NCBI Taxonomy" id="2024889"/>
    <lineage>
        <taxon>Bacteria</taxon>
        <taxon>Deltaproteobacteria</taxon>
        <taxon>SAR324 cluster</taxon>
    </lineage>
</organism>
<dbReference type="EMBL" id="NVSR01000001">
    <property type="protein sequence ID" value="PCI30877.1"/>
    <property type="molecule type" value="Genomic_DNA"/>
</dbReference>
<sequence length="164" mass="18462">MQTQDYIETLSGTYAGSYEGAFEREPTQDVLLNVKLLDLLVDIKDWSVKAGYLEIKLDIESSNPFYSLTKNGKALDWSTKASLLYHHLIKMPNFALDEHLLKKSVYQENGERRTFRVTGKAIRDYGYLIAEGFTLGNNTGYTGKAWDDDIAAGFTATGKLFNEA</sequence>
<evidence type="ECO:0000313" key="1">
    <source>
        <dbReference type="EMBL" id="PCI30877.1"/>
    </source>
</evidence>
<dbReference type="AlphaFoldDB" id="A0A2A4TD33"/>
<protein>
    <submittedName>
        <fullName evidence="1">Uncharacterized protein</fullName>
    </submittedName>
</protein>